<dbReference type="GeneID" id="41999299"/>
<dbReference type="EMBL" id="QKXC01000265">
    <property type="protein sequence ID" value="RBR09418.1"/>
    <property type="molecule type" value="Genomic_DNA"/>
</dbReference>
<evidence type="ECO:0000256" key="1">
    <source>
        <dbReference type="SAM" id="MobiDB-lite"/>
    </source>
</evidence>
<sequence>MTQLAVALEGTRDDERVVVRQAVAPQAASPTPATSVFPLPSSFPLFFLSSPLSNRDQALPFPTILLALAPGYEHQRIGYPLLIFLGTTESAAQKDEPNIQCDGRDMVCLGGVPAVVMTVDVGVGGDVAVAVAMASHFLDARPRRPFVRPSGGFGGQRPRPLVTAARPTPTPVGGGGDTNLTGGDDNTNPAGDGGDDTNLVGGDIAGS</sequence>
<proteinExistence type="predicted"/>
<dbReference type="RefSeq" id="XP_031011899.1">
    <property type="nucleotide sequence ID" value="XM_031164003.1"/>
</dbReference>
<keyword evidence="3" id="KW-1185">Reference proteome</keyword>
<protein>
    <submittedName>
        <fullName evidence="2">Uncharacterized protein</fullName>
    </submittedName>
</protein>
<reference evidence="2 3" key="1">
    <citation type="submission" date="2018-06" db="EMBL/GenBank/DDBJ databases">
        <title>Fusarium incarnatum-equiseti species complex species 28.</title>
        <authorList>
            <person name="Gardiner D.M."/>
        </authorList>
    </citation>
    <scope>NUCLEOTIDE SEQUENCE [LARGE SCALE GENOMIC DNA]</scope>
    <source>
        <strain evidence="2 3">FIESC_28</strain>
    </source>
</reference>
<feature type="region of interest" description="Disordered" evidence="1">
    <location>
        <begin position="148"/>
        <end position="207"/>
    </location>
</feature>
<feature type="compositionally biased region" description="Low complexity" evidence="1">
    <location>
        <begin position="157"/>
        <end position="167"/>
    </location>
</feature>
<dbReference type="Proteomes" id="UP000253153">
    <property type="component" value="Unassembled WGS sequence"/>
</dbReference>
<gene>
    <name evidence="2" type="ORF">FIESC28_09868</name>
</gene>
<evidence type="ECO:0000313" key="2">
    <source>
        <dbReference type="EMBL" id="RBR09418.1"/>
    </source>
</evidence>
<feature type="compositionally biased region" description="Low complexity" evidence="1">
    <location>
        <begin position="178"/>
        <end position="188"/>
    </location>
</feature>
<organism evidence="2 3">
    <name type="scientific">Fusarium coffeatum</name>
    <dbReference type="NCBI Taxonomy" id="231269"/>
    <lineage>
        <taxon>Eukaryota</taxon>
        <taxon>Fungi</taxon>
        <taxon>Dikarya</taxon>
        <taxon>Ascomycota</taxon>
        <taxon>Pezizomycotina</taxon>
        <taxon>Sordariomycetes</taxon>
        <taxon>Hypocreomycetidae</taxon>
        <taxon>Hypocreales</taxon>
        <taxon>Nectriaceae</taxon>
        <taxon>Fusarium</taxon>
        <taxon>Fusarium incarnatum-equiseti species complex</taxon>
    </lineage>
</organism>
<dbReference type="AlphaFoldDB" id="A0A366QYV3"/>
<evidence type="ECO:0000313" key="3">
    <source>
        <dbReference type="Proteomes" id="UP000253153"/>
    </source>
</evidence>
<comment type="caution">
    <text evidence="2">The sequence shown here is derived from an EMBL/GenBank/DDBJ whole genome shotgun (WGS) entry which is preliminary data.</text>
</comment>
<name>A0A366QYV3_9HYPO</name>
<accession>A0A366QYV3</accession>